<dbReference type="PANTHER" id="PTHR24305">
    <property type="entry name" value="CYTOCHROME P450"/>
    <property type="match status" value="1"/>
</dbReference>
<dbReference type="OrthoDB" id="6692864at2759"/>
<dbReference type="GO" id="GO:0020037">
    <property type="term" value="F:heme binding"/>
    <property type="evidence" value="ECO:0007669"/>
    <property type="project" value="InterPro"/>
</dbReference>
<dbReference type="InterPro" id="IPR002401">
    <property type="entry name" value="Cyt_P450_E_grp-I"/>
</dbReference>
<keyword evidence="7 13" id="KW-0479">Metal-binding</keyword>
<proteinExistence type="inferred from homology"/>
<evidence type="ECO:0000256" key="11">
    <source>
        <dbReference type="ARBA" id="ARBA00023033"/>
    </source>
</evidence>
<keyword evidence="6" id="KW-0812">Transmembrane</keyword>
<evidence type="ECO:0000256" key="5">
    <source>
        <dbReference type="ARBA" id="ARBA00022617"/>
    </source>
</evidence>
<accession>J4GE06</accession>
<evidence type="ECO:0000313" key="14">
    <source>
        <dbReference type="EMBL" id="CCM05078.1"/>
    </source>
</evidence>
<reference evidence="14 15" key="1">
    <citation type="journal article" date="2012" name="Appl. Environ. Microbiol.">
        <title>Short-read sequencing for genomic analysis of the brown rot fungus Fibroporia radiculosa.</title>
        <authorList>
            <person name="Tang J.D."/>
            <person name="Perkins A.D."/>
            <person name="Sonstegard T.S."/>
            <person name="Schroeder S.G."/>
            <person name="Burgess S.C."/>
            <person name="Diehl S.V."/>
        </authorList>
    </citation>
    <scope>NUCLEOTIDE SEQUENCE [LARGE SCALE GENOMIC DNA]</scope>
    <source>
        <strain evidence="14 15">TFFH 294</strain>
    </source>
</reference>
<evidence type="ECO:0000256" key="12">
    <source>
        <dbReference type="ARBA" id="ARBA00023136"/>
    </source>
</evidence>
<dbReference type="Gene3D" id="1.10.630.10">
    <property type="entry name" value="Cytochrome P450"/>
    <property type="match status" value="1"/>
</dbReference>
<dbReference type="EMBL" id="HE797179">
    <property type="protein sequence ID" value="CCM05078.1"/>
    <property type="molecule type" value="Genomic_DNA"/>
</dbReference>
<evidence type="ECO:0000256" key="2">
    <source>
        <dbReference type="ARBA" id="ARBA00004370"/>
    </source>
</evidence>
<dbReference type="GO" id="GO:0004497">
    <property type="term" value="F:monooxygenase activity"/>
    <property type="evidence" value="ECO:0007669"/>
    <property type="project" value="UniProtKB-KW"/>
</dbReference>
<evidence type="ECO:0000256" key="3">
    <source>
        <dbReference type="ARBA" id="ARBA00005179"/>
    </source>
</evidence>
<dbReference type="RefSeq" id="XP_012184361.1">
    <property type="nucleotide sequence ID" value="XM_012328971.1"/>
</dbReference>
<dbReference type="PANTHER" id="PTHR24305:SF112">
    <property type="entry name" value="L-ORNITHINE-N5-MONOOXYGENASE (EUROFUNG)"/>
    <property type="match status" value="1"/>
</dbReference>
<keyword evidence="5 13" id="KW-0349">Heme</keyword>
<comment type="cofactor">
    <cofactor evidence="1 13">
        <name>heme</name>
        <dbReference type="ChEBI" id="CHEBI:30413"/>
    </cofactor>
</comment>
<dbReference type="Pfam" id="PF00067">
    <property type="entry name" value="p450"/>
    <property type="match status" value="2"/>
</dbReference>
<evidence type="ECO:0008006" key="16">
    <source>
        <dbReference type="Google" id="ProtNLM"/>
    </source>
</evidence>
<evidence type="ECO:0000256" key="4">
    <source>
        <dbReference type="ARBA" id="ARBA00010617"/>
    </source>
</evidence>
<comment type="subcellular location">
    <subcellularLocation>
        <location evidence="2">Membrane</location>
    </subcellularLocation>
</comment>
<evidence type="ECO:0000256" key="9">
    <source>
        <dbReference type="ARBA" id="ARBA00023002"/>
    </source>
</evidence>
<keyword evidence="10 13" id="KW-0408">Iron</keyword>
<keyword evidence="12" id="KW-0472">Membrane</keyword>
<keyword evidence="15" id="KW-1185">Reference proteome</keyword>
<sequence>MAPPGPNELSIVDISLLPSILGVDGMPKGPCKRGTGLKNAKGNLIGARDKQQHAEARRVWNRAFGSASIKTYEPIVIRHTAQLVDELKKNFDFMGDFAFGESFDLLQNGDKSGLVHMMEEGLYLPSLMQHIPWCSEAFVMFPFFGKQMRRLGEFSFHQVSKRLREGSIRDDLFYHLNAETQQDGAGPPPLSVTVSNSVTAIVAGSDTTASALSNALYYILSHPPCYARLQAEVNATFPIENGEPTDSAKLAQMEYLDAVIIFVPEGTAIHVPPFLYHRDPRYFSPDPDRFWPERWLSRADADVVLNTSAFIPFSMGPANCVGRPLALIEIRMVLAYMLQTFDIRFVSGFEPRVYEEQLQDLLVTRRGALPVTLTLRAGR</sequence>
<gene>
    <name evidence="14" type="ORF">FIBRA_07285</name>
</gene>
<evidence type="ECO:0000256" key="6">
    <source>
        <dbReference type="ARBA" id="ARBA00022692"/>
    </source>
</evidence>
<name>J4GE06_9APHY</name>
<evidence type="ECO:0000256" key="7">
    <source>
        <dbReference type="ARBA" id="ARBA00022723"/>
    </source>
</evidence>
<dbReference type="Proteomes" id="UP000006352">
    <property type="component" value="Unassembled WGS sequence"/>
</dbReference>
<keyword evidence="8" id="KW-1133">Transmembrane helix</keyword>
<evidence type="ECO:0000256" key="8">
    <source>
        <dbReference type="ARBA" id="ARBA00022989"/>
    </source>
</evidence>
<evidence type="ECO:0000256" key="10">
    <source>
        <dbReference type="ARBA" id="ARBA00023004"/>
    </source>
</evidence>
<dbReference type="InterPro" id="IPR001128">
    <property type="entry name" value="Cyt_P450"/>
</dbReference>
<dbReference type="PRINTS" id="PR00385">
    <property type="entry name" value="P450"/>
</dbReference>
<evidence type="ECO:0000256" key="13">
    <source>
        <dbReference type="PIRSR" id="PIRSR602401-1"/>
    </source>
</evidence>
<dbReference type="STRING" id="599839.J4GE06"/>
<evidence type="ECO:0000256" key="1">
    <source>
        <dbReference type="ARBA" id="ARBA00001971"/>
    </source>
</evidence>
<dbReference type="HOGENOM" id="CLU_001570_14_10_1"/>
<dbReference type="SUPFAM" id="SSF48264">
    <property type="entry name" value="Cytochrome P450"/>
    <property type="match status" value="1"/>
</dbReference>
<dbReference type="GO" id="GO:0005506">
    <property type="term" value="F:iron ion binding"/>
    <property type="evidence" value="ECO:0007669"/>
    <property type="project" value="InterPro"/>
</dbReference>
<organism evidence="14 15">
    <name type="scientific">Fibroporia radiculosa</name>
    <dbReference type="NCBI Taxonomy" id="599839"/>
    <lineage>
        <taxon>Eukaryota</taxon>
        <taxon>Fungi</taxon>
        <taxon>Dikarya</taxon>
        <taxon>Basidiomycota</taxon>
        <taxon>Agaricomycotina</taxon>
        <taxon>Agaricomycetes</taxon>
        <taxon>Polyporales</taxon>
        <taxon>Fibroporiaceae</taxon>
        <taxon>Fibroporia</taxon>
    </lineage>
</organism>
<evidence type="ECO:0000313" key="15">
    <source>
        <dbReference type="Proteomes" id="UP000006352"/>
    </source>
</evidence>
<dbReference type="InterPro" id="IPR050121">
    <property type="entry name" value="Cytochrome_P450_monoxygenase"/>
</dbReference>
<dbReference type="GeneID" id="24099989"/>
<comment type="pathway">
    <text evidence="3">Secondary metabolite biosynthesis.</text>
</comment>
<dbReference type="GO" id="GO:0016705">
    <property type="term" value="F:oxidoreductase activity, acting on paired donors, with incorporation or reduction of molecular oxygen"/>
    <property type="evidence" value="ECO:0007669"/>
    <property type="project" value="InterPro"/>
</dbReference>
<keyword evidence="9" id="KW-0560">Oxidoreductase</keyword>
<dbReference type="AlphaFoldDB" id="J4GE06"/>
<feature type="binding site" description="axial binding residue" evidence="13">
    <location>
        <position position="320"/>
    </location>
    <ligand>
        <name>heme</name>
        <dbReference type="ChEBI" id="CHEBI:30413"/>
    </ligand>
    <ligandPart>
        <name>Fe</name>
        <dbReference type="ChEBI" id="CHEBI:18248"/>
    </ligandPart>
</feature>
<keyword evidence="11" id="KW-0503">Monooxygenase</keyword>
<dbReference type="InterPro" id="IPR036396">
    <property type="entry name" value="Cyt_P450_sf"/>
</dbReference>
<dbReference type="InParanoid" id="J4GE06"/>
<comment type="similarity">
    <text evidence="4">Belongs to the cytochrome P450 family.</text>
</comment>
<protein>
    <recommendedName>
        <fullName evidence="16">Cytochrome P450</fullName>
    </recommendedName>
</protein>
<dbReference type="PRINTS" id="PR00463">
    <property type="entry name" value="EP450I"/>
</dbReference>